<comment type="caution">
    <text evidence="1">The sequence shown here is derived from an EMBL/GenBank/DDBJ whole genome shotgun (WGS) entry which is preliminary data.</text>
</comment>
<name>A0ACC2WQT2_9TREE</name>
<organism evidence="1 2">
    <name type="scientific">Naganishia adeliensis</name>
    <dbReference type="NCBI Taxonomy" id="92952"/>
    <lineage>
        <taxon>Eukaryota</taxon>
        <taxon>Fungi</taxon>
        <taxon>Dikarya</taxon>
        <taxon>Basidiomycota</taxon>
        <taxon>Agaricomycotina</taxon>
        <taxon>Tremellomycetes</taxon>
        <taxon>Filobasidiales</taxon>
        <taxon>Filobasidiaceae</taxon>
        <taxon>Naganishia</taxon>
    </lineage>
</organism>
<dbReference type="Proteomes" id="UP001230649">
    <property type="component" value="Unassembled WGS sequence"/>
</dbReference>
<evidence type="ECO:0000313" key="2">
    <source>
        <dbReference type="Proteomes" id="UP001230649"/>
    </source>
</evidence>
<keyword evidence="2" id="KW-1185">Reference proteome</keyword>
<reference evidence="1" key="1">
    <citation type="submission" date="2023-04" db="EMBL/GenBank/DDBJ databases">
        <title>Draft Genome sequencing of Naganishia species isolated from polar environments using Oxford Nanopore Technology.</title>
        <authorList>
            <person name="Leo P."/>
            <person name="Venkateswaran K."/>
        </authorList>
    </citation>
    <scope>NUCLEOTIDE SEQUENCE</scope>
    <source>
        <strain evidence="1">MNA-CCFEE 5262</strain>
    </source>
</reference>
<gene>
    <name evidence="1" type="ORF">QFC20_001792</name>
</gene>
<protein>
    <submittedName>
        <fullName evidence="1">Uncharacterized protein</fullName>
    </submittedName>
</protein>
<evidence type="ECO:0000313" key="1">
    <source>
        <dbReference type="EMBL" id="KAJ9113766.1"/>
    </source>
</evidence>
<dbReference type="EMBL" id="JASBWS010000011">
    <property type="protein sequence ID" value="KAJ9113766.1"/>
    <property type="molecule type" value="Genomic_DNA"/>
</dbReference>
<proteinExistence type="predicted"/>
<sequence length="425" mass="45515">MTLTLLSCSVKFGYPPKAFPPTVTGNPNAKLSLVPITKGEQIMVTEHAPSSSRKQFTTGSTPRKDTAQKETLTTNSTSSVPPPASNVFETAPTPKSTTSTATHTPTPAPSVPRTIMPSPYIYNNPGTGPGSTASSTPASAFPGGGGPGLFVPIKGGHIGSSPLAEKSNGLSGGTTSRDGYAAEAHEQHLGGDNALTALSGSGKMTYVHVNDGMGSVLVHRIVPDDNSCLFSAIGLVFKGKYDDAITRELREGKSRHIIERFVASEIRKDPINYSDVMLGRGREEYIDTIQKPSSWGGAIELAIFAKHFKTEISSYDVLTGRADRFGEGEYDNRCILIYSGIHYDAATSAPSLDAPTDFHTSIFPISDSNIVKAAEQLVKQLKEKHYYTDTQNFDLRCQVCQIGLKGEQGAREHAIKTGHVEFGEY</sequence>
<accession>A0ACC2WQT2</accession>